<keyword evidence="4" id="KW-0808">Transferase</keyword>
<evidence type="ECO:0000256" key="4">
    <source>
        <dbReference type="ARBA" id="ARBA00022679"/>
    </source>
</evidence>
<dbReference type="InterPro" id="IPR004839">
    <property type="entry name" value="Aminotransferase_I/II_large"/>
</dbReference>
<name>A0A0F9JAT5_9ZZZZ</name>
<dbReference type="InterPro" id="IPR015424">
    <property type="entry name" value="PyrdxlP-dep_Trfase"/>
</dbReference>
<evidence type="ECO:0000256" key="5">
    <source>
        <dbReference type="ARBA" id="ARBA00022898"/>
    </source>
</evidence>
<dbReference type="EMBL" id="LAZR01011892">
    <property type="protein sequence ID" value="KKM55116.1"/>
    <property type="molecule type" value="Genomic_DNA"/>
</dbReference>
<comment type="cofactor">
    <cofactor evidence="1">
        <name>pyridoxal 5'-phosphate</name>
        <dbReference type="ChEBI" id="CHEBI:597326"/>
    </cofactor>
</comment>
<dbReference type="AlphaFoldDB" id="A0A0F9JAT5"/>
<dbReference type="CDD" id="cd00609">
    <property type="entry name" value="AAT_like"/>
    <property type="match status" value="1"/>
</dbReference>
<organism evidence="7">
    <name type="scientific">marine sediment metagenome</name>
    <dbReference type="NCBI Taxonomy" id="412755"/>
    <lineage>
        <taxon>unclassified sequences</taxon>
        <taxon>metagenomes</taxon>
        <taxon>ecological metagenomes</taxon>
    </lineage>
</organism>
<evidence type="ECO:0000259" key="6">
    <source>
        <dbReference type="Pfam" id="PF00155"/>
    </source>
</evidence>
<keyword evidence="3" id="KW-0032">Aminotransferase</keyword>
<dbReference type="GO" id="GO:0008483">
    <property type="term" value="F:transaminase activity"/>
    <property type="evidence" value="ECO:0007669"/>
    <property type="project" value="UniProtKB-KW"/>
</dbReference>
<accession>A0A0F9JAT5</accession>
<comment type="similarity">
    <text evidence="2">Belongs to the class-I pyridoxal-phosphate-dependent aminotransferase family.</text>
</comment>
<reference evidence="7" key="1">
    <citation type="journal article" date="2015" name="Nature">
        <title>Complex archaea that bridge the gap between prokaryotes and eukaryotes.</title>
        <authorList>
            <person name="Spang A."/>
            <person name="Saw J.H."/>
            <person name="Jorgensen S.L."/>
            <person name="Zaremba-Niedzwiedzka K."/>
            <person name="Martijn J."/>
            <person name="Lind A.E."/>
            <person name="van Eijk R."/>
            <person name="Schleper C."/>
            <person name="Guy L."/>
            <person name="Ettema T.J."/>
        </authorList>
    </citation>
    <scope>NUCLEOTIDE SEQUENCE</scope>
</reference>
<evidence type="ECO:0000256" key="2">
    <source>
        <dbReference type="ARBA" id="ARBA00007441"/>
    </source>
</evidence>
<dbReference type="PANTHER" id="PTHR46383">
    <property type="entry name" value="ASPARTATE AMINOTRANSFERASE"/>
    <property type="match status" value="1"/>
</dbReference>
<dbReference type="Pfam" id="PF00155">
    <property type="entry name" value="Aminotran_1_2"/>
    <property type="match status" value="1"/>
</dbReference>
<sequence length="396" mass="44749">MKYADRLNRLGTETAFEVLNRIQNLPESRRKNIISFSIGEPDYNTPKHIKNAGIEAIKKNYTHYSVSAGIPELRLGIAEFMNENRGLSVTSKNVVVLPSAKFVVDLTLLSCTNPGDEVIYPNPGYPIYESLINVHGCIAISAQLLESEEWNYNIEGLLDKISDKTKLIIINSPQNPTGSILNQKNLEILAKIAVKNDLWILSDEIYSNIVYDNIKYKSIATLPEMLERTIILDGFSKFFSMTGWRLGYAIANEELTKHFTKWLTNTISCTATFTQMAGITAITADKAPSIAMVQEFEKRRDLIHNRLNRIEGISAVSPKGAFYIFANVTGACKKLNLKNSLELQEYFLENLDVAVLSRTYFGKEIPEEKEEYIRFSYCVSQEDINKGMDRIENALS</sequence>
<evidence type="ECO:0000256" key="3">
    <source>
        <dbReference type="ARBA" id="ARBA00022576"/>
    </source>
</evidence>
<evidence type="ECO:0000256" key="1">
    <source>
        <dbReference type="ARBA" id="ARBA00001933"/>
    </source>
</evidence>
<evidence type="ECO:0000313" key="7">
    <source>
        <dbReference type="EMBL" id="KKM55116.1"/>
    </source>
</evidence>
<feature type="domain" description="Aminotransferase class I/classII large" evidence="6">
    <location>
        <begin position="32"/>
        <end position="391"/>
    </location>
</feature>
<dbReference type="GO" id="GO:0030170">
    <property type="term" value="F:pyridoxal phosphate binding"/>
    <property type="evidence" value="ECO:0007669"/>
    <property type="project" value="InterPro"/>
</dbReference>
<dbReference type="Gene3D" id="3.40.640.10">
    <property type="entry name" value="Type I PLP-dependent aspartate aminotransferase-like (Major domain)"/>
    <property type="match status" value="1"/>
</dbReference>
<dbReference type="PROSITE" id="PS00105">
    <property type="entry name" value="AA_TRANSFER_CLASS_1"/>
    <property type="match status" value="1"/>
</dbReference>
<dbReference type="GO" id="GO:0006520">
    <property type="term" value="P:amino acid metabolic process"/>
    <property type="evidence" value="ECO:0007669"/>
    <property type="project" value="InterPro"/>
</dbReference>
<keyword evidence="5" id="KW-0663">Pyridoxal phosphate</keyword>
<dbReference type="InterPro" id="IPR050596">
    <property type="entry name" value="AspAT/PAT-like"/>
</dbReference>
<dbReference type="SUPFAM" id="SSF53383">
    <property type="entry name" value="PLP-dependent transferases"/>
    <property type="match status" value="1"/>
</dbReference>
<dbReference type="InterPro" id="IPR004838">
    <property type="entry name" value="NHTrfase_class1_PyrdxlP-BS"/>
</dbReference>
<dbReference type="InterPro" id="IPR015421">
    <property type="entry name" value="PyrdxlP-dep_Trfase_major"/>
</dbReference>
<protein>
    <recommendedName>
        <fullName evidence="6">Aminotransferase class I/classII large domain-containing protein</fullName>
    </recommendedName>
</protein>
<gene>
    <name evidence="7" type="ORF">LCGC14_1552890</name>
</gene>
<dbReference type="Gene3D" id="3.90.1150.10">
    <property type="entry name" value="Aspartate Aminotransferase, domain 1"/>
    <property type="match status" value="1"/>
</dbReference>
<dbReference type="InterPro" id="IPR015422">
    <property type="entry name" value="PyrdxlP-dep_Trfase_small"/>
</dbReference>
<proteinExistence type="inferred from homology"/>
<comment type="caution">
    <text evidence="7">The sequence shown here is derived from an EMBL/GenBank/DDBJ whole genome shotgun (WGS) entry which is preliminary data.</text>
</comment>
<feature type="non-terminal residue" evidence="7">
    <location>
        <position position="1"/>
    </location>
</feature>
<dbReference type="PANTHER" id="PTHR46383:SF1">
    <property type="entry name" value="ASPARTATE AMINOTRANSFERASE"/>
    <property type="match status" value="1"/>
</dbReference>